<protein>
    <submittedName>
        <fullName evidence="3">Neutral/alkaline non-lysosomal ceramidase, N-terminal</fullName>
    </submittedName>
</protein>
<proteinExistence type="predicted"/>
<evidence type="ECO:0000313" key="3">
    <source>
        <dbReference type="EMBL" id="SHN14689.1"/>
    </source>
</evidence>
<dbReference type="Proteomes" id="UP000184513">
    <property type="component" value="Unassembled WGS sequence"/>
</dbReference>
<feature type="signal peptide" evidence="1">
    <location>
        <begin position="1"/>
        <end position="23"/>
    </location>
</feature>
<dbReference type="STRING" id="388280.SAMN04488057_10840"/>
<gene>
    <name evidence="3" type="ORF">SAMN04488057_10840</name>
</gene>
<evidence type="ECO:0000256" key="1">
    <source>
        <dbReference type="SAM" id="SignalP"/>
    </source>
</evidence>
<keyword evidence="4" id="KW-1185">Reference proteome</keyword>
<dbReference type="OrthoDB" id="2579961at2"/>
<evidence type="ECO:0000313" key="4">
    <source>
        <dbReference type="Proteomes" id="UP000184513"/>
    </source>
</evidence>
<dbReference type="EMBL" id="FRCY01000008">
    <property type="protein sequence ID" value="SHN14689.1"/>
    <property type="molecule type" value="Genomic_DNA"/>
</dbReference>
<feature type="chain" id="PRO_5012794162" evidence="1">
    <location>
        <begin position="24"/>
        <end position="467"/>
    </location>
</feature>
<accession>A0A1M7PCS4</accession>
<sequence>MKINFSVFSVILMVLFSNISGQAGILDDQASLQWKAGVSKVDITPDEAIWLAGYGSRDRPYEEVIHPIWIKALALEDAAGKQVVLITADLLGMPKALSDRVRNGLYEKHGLTRSQIIINSSHSHSGPVLENSLSDIYPLDESQKLQVSRYSDKLVDQMIGLVGDAFDALQPAHVYAENGVTRFQVNRRNNAENQLESLTDLNGPNDYAVPVIRVDDTDGNILAIAFGYACHPTVMGDYRLSGDYPGFAQIELEKSFPGATALFFQGAGADQNPLPRRTLFLARQYGKSLAAAVERVLSEEMKQLEPSIQTAYAEVDLSLAEPPTMDALSEFVASSSGYQKRWATRMQAEREEGKEPMRSYPFPVQVWKLGDQPIMTLGGETVVAYAIELKKIFGQDIFVMGYTNDVMAYIPSTTILREGGYEGASSQMVYGLPSTWASNIEIEILHEFLQLAEKAGIRRLDSNLLPE</sequence>
<keyword evidence="1" id="KW-0732">Signal</keyword>
<evidence type="ECO:0000259" key="2">
    <source>
        <dbReference type="Pfam" id="PF04734"/>
    </source>
</evidence>
<organism evidence="3 4">
    <name type="scientific">Cyclobacterium lianum</name>
    <dbReference type="NCBI Taxonomy" id="388280"/>
    <lineage>
        <taxon>Bacteria</taxon>
        <taxon>Pseudomonadati</taxon>
        <taxon>Bacteroidota</taxon>
        <taxon>Cytophagia</taxon>
        <taxon>Cytophagales</taxon>
        <taxon>Cyclobacteriaceae</taxon>
        <taxon>Cyclobacterium</taxon>
    </lineage>
</organism>
<dbReference type="Pfam" id="PF04734">
    <property type="entry name" value="Ceramidase_alk"/>
    <property type="match status" value="1"/>
</dbReference>
<dbReference type="RefSeq" id="WP_073095176.1">
    <property type="nucleotide sequence ID" value="NZ_FRCY01000008.1"/>
</dbReference>
<name>A0A1M7PCS4_9BACT</name>
<dbReference type="AlphaFoldDB" id="A0A1M7PCS4"/>
<dbReference type="InterPro" id="IPR031329">
    <property type="entry name" value="NEUT/ALK_ceramidase_N"/>
</dbReference>
<reference evidence="3 4" key="1">
    <citation type="submission" date="2016-11" db="EMBL/GenBank/DDBJ databases">
        <authorList>
            <person name="Jaros S."/>
            <person name="Januszkiewicz K."/>
            <person name="Wedrychowicz H."/>
        </authorList>
    </citation>
    <scope>NUCLEOTIDE SEQUENCE [LARGE SCALE GENOMIC DNA]</scope>
    <source>
        <strain evidence="3 4">CGMCC 1.6102</strain>
    </source>
</reference>
<feature type="domain" description="Neutral/alkaline non-lysosomal ceramidase N-terminal" evidence="2">
    <location>
        <begin position="35"/>
        <end position="259"/>
    </location>
</feature>